<feature type="domain" description="Resolvase/invertase-type recombinase catalytic" evidence="2">
    <location>
        <begin position="7"/>
        <end position="156"/>
    </location>
</feature>
<dbReference type="Proteomes" id="UP001157160">
    <property type="component" value="Unassembled WGS sequence"/>
</dbReference>
<dbReference type="InterPro" id="IPR011109">
    <property type="entry name" value="DNA_bind_recombinase_dom"/>
</dbReference>
<dbReference type="EMBL" id="BSUL01000001">
    <property type="protein sequence ID" value="GMA27049.1"/>
    <property type="molecule type" value="Genomic_DNA"/>
</dbReference>
<dbReference type="AlphaFoldDB" id="A0AA37UCZ1"/>
<dbReference type="InterPro" id="IPR006119">
    <property type="entry name" value="Resolv_N"/>
</dbReference>
<organism evidence="3 4">
    <name type="scientific">Arenivirga flava</name>
    <dbReference type="NCBI Taxonomy" id="1930060"/>
    <lineage>
        <taxon>Bacteria</taxon>
        <taxon>Bacillati</taxon>
        <taxon>Actinomycetota</taxon>
        <taxon>Actinomycetes</taxon>
        <taxon>Micrococcales</taxon>
        <taxon>Microbacteriaceae</taxon>
        <taxon>Arenivirga</taxon>
    </lineage>
</organism>
<dbReference type="Pfam" id="PF07508">
    <property type="entry name" value="Recombinase"/>
    <property type="match status" value="1"/>
</dbReference>
<evidence type="ECO:0000256" key="1">
    <source>
        <dbReference type="SAM" id="Coils"/>
    </source>
</evidence>
<protein>
    <submittedName>
        <fullName evidence="3">Serine recombinase</fullName>
    </submittedName>
</protein>
<comment type="caution">
    <text evidence="3">The sequence shown here is derived from an EMBL/GenBank/DDBJ whole genome shotgun (WGS) entry which is preliminary data.</text>
</comment>
<feature type="coiled-coil region" evidence="1">
    <location>
        <begin position="126"/>
        <end position="153"/>
    </location>
</feature>
<dbReference type="GO" id="GO:0000150">
    <property type="term" value="F:DNA strand exchange activity"/>
    <property type="evidence" value="ECO:0007669"/>
    <property type="project" value="InterPro"/>
</dbReference>
<dbReference type="Pfam" id="PF00239">
    <property type="entry name" value="Resolvase"/>
    <property type="match status" value="1"/>
</dbReference>
<dbReference type="GO" id="GO:0003677">
    <property type="term" value="F:DNA binding"/>
    <property type="evidence" value="ECO:0007669"/>
    <property type="project" value="InterPro"/>
</dbReference>
<dbReference type="RefSeq" id="WP_284229308.1">
    <property type="nucleotide sequence ID" value="NZ_BSUL01000001.1"/>
</dbReference>
<dbReference type="PANTHER" id="PTHR30461">
    <property type="entry name" value="DNA-INVERTASE FROM LAMBDOID PROPHAGE"/>
    <property type="match status" value="1"/>
</dbReference>
<dbReference type="PROSITE" id="PS51736">
    <property type="entry name" value="RECOMBINASES_3"/>
    <property type="match status" value="1"/>
</dbReference>
<dbReference type="SUPFAM" id="SSF53041">
    <property type="entry name" value="Resolvase-like"/>
    <property type="match status" value="1"/>
</dbReference>
<accession>A0AA37UCZ1</accession>
<feature type="coiled-coil region" evidence="1">
    <location>
        <begin position="315"/>
        <end position="370"/>
    </location>
</feature>
<dbReference type="InterPro" id="IPR050639">
    <property type="entry name" value="SSR_resolvase"/>
</dbReference>
<dbReference type="PANTHER" id="PTHR30461:SF23">
    <property type="entry name" value="DNA RECOMBINASE-RELATED"/>
    <property type="match status" value="1"/>
</dbReference>
<reference evidence="3 4" key="1">
    <citation type="journal article" date="2014" name="Int. J. Syst. Evol. Microbiol.">
        <title>Complete genome sequence of Corynebacterium casei LMG S-19264T (=DSM 44701T), isolated from a smear-ripened cheese.</title>
        <authorList>
            <consortium name="US DOE Joint Genome Institute (JGI-PGF)"/>
            <person name="Walter F."/>
            <person name="Albersmeier A."/>
            <person name="Kalinowski J."/>
            <person name="Ruckert C."/>
        </authorList>
    </citation>
    <scope>NUCLEOTIDE SEQUENCE [LARGE SCALE GENOMIC DNA]</scope>
    <source>
        <strain evidence="3 4">NBRC 112289</strain>
    </source>
</reference>
<keyword evidence="1" id="KW-0175">Coiled coil</keyword>
<dbReference type="Gene3D" id="3.40.50.1390">
    <property type="entry name" value="Resolvase, N-terminal catalytic domain"/>
    <property type="match status" value="1"/>
</dbReference>
<dbReference type="SMART" id="SM00857">
    <property type="entry name" value="Resolvase"/>
    <property type="match status" value="1"/>
</dbReference>
<evidence type="ECO:0000259" key="2">
    <source>
        <dbReference type="PROSITE" id="PS51736"/>
    </source>
</evidence>
<gene>
    <name evidence="3" type="ORF">GCM10025874_03020</name>
</gene>
<sequence>MTVPKLRAALYLRISKDDGRTGLAVERQREECLRVIEREGLELVGEPYVDNGVSAYNRNVTRPAFDAMTHDYERGKFDAVVCWDLDRFSRQPAQLEHWIEMGEARGLRIYSPSEITDLGTDNGRMFARMKATIARAEVERKSTRQKAQAAQAKALGTYKGRTGFDDAPVIRRMFALALAGSGPYEIAAKLNADGLTTARGIPWSGQAVKGVTRSQRHRGGLVTESDFDKVQDLLSAGVRVGPKARGLYSGIARCSTCSAAMTASGDRYKCSYAANHPGSTGHQTILRTVLESRIDAAMVDAIILGPESQEDSGEVAALDAELARIEQSRKKISRLVAADLLPEADAAADLRALKAEAESLTAQRTRAITTSVNRRLLDGLTVDVIFPGEPHAQSALRLREAVGRRWKALEGDERRKLAREYLGVTVQPRTAPERLRVRHLVVTDLNPADDA</sequence>
<evidence type="ECO:0000313" key="4">
    <source>
        <dbReference type="Proteomes" id="UP001157160"/>
    </source>
</evidence>
<dbReference type="InterPro" id="IPR036162">
    <property type="entry name" value="Resolvase-like_N_sf"/>
</dbReference>
<name>A0AA37UCZ1_9MICO</name>
<evidence type="ECO:0000313" key="3">
    <source>
        <dbReference type="EMBL" id="GMA27049.1"/>
    </source>
</evidence>
<keyword evidence="4" id="KW-1185">Reference proteome</keyword>
<proteinExistence type="predicted"/>
<dbReference type="CDD" id="cd00338">
    <property type="entry name" value="Ser_Recombinase"/>
    <property type="match status" value="1"/>
</dbReference>